<name>A0AAD9AE74_9PEZI</name>
<dbReference type="GO" id="GO:0003723">
    <property type="term" value="F:RNA binding"/>
    <property type="evidence" value="ECO:0007669"/>
    <property type="project" value="UniProtKB-UniRule"/>
</dbReference>
<feature type="compositionally biased region" description="Low complexity" evidence="5">
    <location>
        <begin position="78"/>
        <end position="103"/>
    </location>
</feature>
<comment type="subcellular location">
    <subcellularLocation>
        <location evidence="1">Nucleus</location>
        <location evidence="1">Nucleolus</location>
    </subcellularLocation>
</comment>
<dbReference type="InterPro" id="IPR035979">
    <property type="entry name" value="RBD_domain_sf"/>
</dbReference>
<dbReference type="InterPro" id="IPR000504">
    <property type="entry name" value="RRM_dom"/>
</dbReference>
<keyword evidence="8" id="KW-1185">Reference proteome</keyword>
<evidence type="ECO:0000256" key="5">
    <source>
        <dbReference type="SAM" id="MobiDB-lite"/>
    </source>
</evidence>
<keyword evidence="2 4" id="KW-0694">RNA-binding</keyword>
<organism evidence="7 8">
    <name type="scientific">Colletotrichum chrysophilum</name>
    <dbReference type="NCBI Taxonomy" id="1836956"/>
    <lineage>
        <taxon>Eukaryota</taxon>
        <taxon>Fungi</taxon>
        <taxon>Dikarya</taxon>
        <taxon>Ascomycota</taxon>
        <taxon>Pezizomycotina</taxon>
        <taxon>Sordariomycetes</taxon>
        <taxon>Hypocreomycetidae</taxon>
        <taxon>Glomerellales</taxon>
        <taxon>Glomerellaceae</taxon>
        <taxon>Colletotrichum</taxon>
        <taxon>Colletotrichum gloeosporioides species complex</taxon>
    </lineage>
</organism>
<dbReference type="Pfam" id="PF00076">
    <property type="entry name" value="RRM_1"/>
    <property type="match status" value="1"/>
</dbReference>
<dbReference type="PANTHER" id="PTHR46754">
    <property type="entry name" value="MKI67 FHA DOMAIN-INTERACTING NUCLEOLAR PHOSPHOPROTEIN"/>
    <property type="match status" value="1"/>
</dbReference>
<accession>A0AAD9AE74</accession>
<dbReference type="CDD" id="cd12307">
    <property type="entry name" value="RRM_NIFK_like"/>
    <property type="match status" value="1"/>
</dbReference>
<feature type="compositionally biased region" description="Basic residues" evidence="5">
    <location>
        <begin position="397"/>
        <end position="411"/>
    </location>
</feature>
<dbReference type="AlphaFoldDB" id="A0AAD9AE74"/>
<gene>
    <name evidence="7" type="ORF">CCHR01_10814</name>
</gene>
<evidence type="ECO:0000256" key="2">
    <source>
        <dbReference type="ARBA" id="ARBA00022884"/>
    </source>
</evidence>
<dbReference type="EMBL" id="JAQOWY010000232">
    <property type="protein sequence ID" value="KAK1846531.1"/>
    <property type="molecule type" value="Genomic_DNA"/>
</dbReference>
<feature type="region of interest" description="Disordered" evidence="5">
    <location>
        <begin position="163"/>
        <end position="198"/>
    </location>
</feature>
<dbReference type="Proteomes" id="UP001243330">
    <property type="component" value="Unassembled WGS sequence"/>
</dbReference>
<protein>
    <submittedName>
        <fullName evidence="7">Ribosomal biogenesis protein gar2</fullName>
    </submittedName>
</protein>
<feature type="compositionally biased region" description="Acidic residues" evidence="5">
    <location>
        <begin position="116"/>
        <end position="134"/>
    </location>
</feature>
<dbReference type="SUPFAM" id="SSF54928">
    <property type="entry name" value="RNA-binding domain, RBD"/>
    <property type="match status" value="1"/>
</dbReference>
<dbReference type="GO" id="GO:0005730">
    <property type="term" value="C:nucleolus"/>
    <property type="evidence" value="ECO:0007669"/>
    <property type="project" value="UniProtKB-SubCell"/>
</dbReference>
<feature type="compositionally biased region" description="Acidic residues" evidence="5">
    <location>
        <begin position="378"/>
        <end position="392"/>
    </location>
</feature>
<reference evidence="7" key="1">
    <citation type="submission" date="2023-01" db="EMBL/GenBank/DDBJ databases">
        <title>Colletotrichum chrysophilum M932 genome sequence.</title>
        <authorList>
            <person name="Baroncelli R."/>
        </authorList>
    </citation>
    <scope>NUCLEOTIDE SEQUENCE</scope>
    <source>
        <strain evidence="7">M932</strain>
    </source>
</reference>
<proteinExistence type="predicted"/>
<feature type="domain" description="RRM" evidence="6">
    <location>
        <begin position="202"/>
        <end position="280"/>
    </location>
</feature>
<dbReference type="Gene3D" id="3.30.70.330">
    <property type="match status" value="1"/>
</dbReference>
<dbReference type="SMART" id="SM00360">
    <property type="entry name" value="RRM"/>
    <property type="match status" value="1"/>
</dbReference>
<evidence type="ECO:0000313" key="7">
    <source>
        <dbReference type="EMBL" id="KAK1846531.1"/>
    </source>
</evidence>
<evidence type="ECO:0000256" key="1">
    <source>
        <dbReference type="ARBA" id="ARBA00004604"/>
    </source>
</evidence>
<comment type="caution">
    <text evidence="7">The sequence shown here is derived from an EMBL/GenBank/DDBJ whole genome shotgun (WGS) entry which is preliminary data.</text>
</comment>
<feature type="region of interest" description="Disordered" evidence="5">
    <location>
        <begin position="346"/>
        <end position="411"/>
    </location>
</feature>
<evidence type="ECO:0000256" key="4">
    <source>
        <dbReference type="PROSITE-ProRule" id="PRU00176"/>
    </source>
</evidence>
<keyword evidence="3" id="KW-0539">Nucleus</keyword>
<evidence type="ECO:0000256" key="3">
    <source>
        <dbReference type="ARBA" id="ARBA00023242"/>
    </source>
</evidence>
<feature type="region of interest" description="Disordered" evidence="5">
    <location>
        <begin position="1"/>
        <end position="134"/>
    </location>
</feature>
<evidence type="ECO:0000313" key="8">
    <source>
        <dbReference type="Proteomes" id="UP001243330"/>
    </source>
</evidence>
<dbReference type="InterPro" id="IPR012677">
    <property type="entry name" value="Nucleotide-bd_a/b_plait_sf"/>
</dbReference>
<feature type="compositionally biased region" description="Basic and acidic residues" evidence="5">
    <location>
        <begin position="25"/>
        <end position="57"/>
    </location>
</feature>
<evidence type="ECO:0000259" key="6">
    <source>
        <dbReference type="PROSITE" id="PS50102"/>
    </source>
</evidence>
<sequence length="411" mass="45246">MAPELRKRTRSVTAAENAPAAKKVTKAEKVEKTEPAPTKAKAEKAKAEKVEKVEKKATPKRKGIEHRRYSFAHWLTTSSPAPEEASPVAAKKQKPAKATPKTTPKFKKAAAKPEPAEEPEPEPETTEVVEEEAETSVIPVEDGGDSDEEIDADIQALAAGLDPEDAPEADGTLFKEGQDVGTIPKISKKQKKSIGGSSEEPGVVFISRLPHGFYEHELKGYFSQFGKINRLRLARNKKTGASKHWAFIEFAEESTAQIVAKTMDSYLLFGHILKVKTVPKESLHENLWKGANKRFKKIPWNKMAGNEVAKKRTESTWAQKVSREEKKREERAKKLKAIGYEFDTPNLKKAVAPPPEPMAIDAPEEPKAIEAAPAEEKPAEEEAAPAAEEEAAETPKTKAKAKKGGRRKSKN</sequence>
<dbReference type="PROSITE" id="PS50102">
    <property type="entry name" value="RRM"/>
    <property type="match status" value="1"/>
</dbReference>